<comment type="similarity">
    <text evidence="1 5">Belongs to the tRNA nucleotidyltransferase/poly(A) polymerase family.</text>
</comment>
<proteinExistence type="inferred from homology"/>
<name>J9D9D1_EDHAE</name>
<dbReference type="GO" id="GO:0052929">
    <property type="term" value="F:ATP:3'-cytidine-cytidine-tRNA adenylyltransferase activity"/>
    <property type="evidence" value="ECO:0007669"/>
    <property type="project" value="TreeGrafter"/>
</dbReference>
<keyword evidence="2 5" id="KW-0808">Transferase</keyword>
<dbReference type="SUPFAM" id="SSF81301">
    <property type="entry name" value="Nucleotidyltransferase"/>
    <property type="match status" value="1"/>
</dbReference>
<evidence type="ECO:0000259" key="6">
    <source>
        <dbReference type="Pfam" id="PF01743"/>
    </source>
</evidence>
<keyword evidence="4 5" id="KW-0694">RNA-binding</keyword>
<dbReference type="GO" id="GO:0003723">
    <property type="term" value="F:RNA binding"/>
    <property type="evidence" value="ECO:0007669"/>
    <property type="project" value="UniProtKB-KW"/>
</dbReference>
<dbReference type="GO" id="GO:0001680">
    <property type="term" value="P:tRNA 3'-terminal CCA addition"/>
    <property type="evidence" value="ECO:0007669"/>
    <property type="project" value="UniProtKB-ARBA"/>
</dbReference>
<protein>
    <recommendedName>
        <fullName evidence="10">Poly A polymerase head domain-containing protein</fullName>
    </recommendedName>
</protein>
<dbReference type="GO" id="GO:0052927">
    <property type="term" value="F:CC tRNA cytidylyltransferase activity"/>
    <property type="evidence" value="ECO:0007669"/>
    <property type="project" value="TreeGrafter"/>
</dbReference>
<dbReference type="OrthoDB" id="445712at2759"/>
<feature type="domain" description="tRNA nucleotidyltransferase/poly(A) polymerase RNA and SrmB- binding" evidence="7">
    <location>
        <begin position="198"/>
        <end position="258"/>
    </location>
</feature>
<evidence type="ECO:0000256" key="4">
    <source>
        <dbReference type="ARBA" id="ARBA00022884"/>
    </source>
</evidence>
<dbReference type="GO" id="GO:0000166">
    <property type="term" value="F:nucleotide binding"/>
    <property type="evidence" value="ECO:0007669"/>
    <property type="project" value="UniProtKB-KW"/>
</dbReference>
<dbReference type="PANTHER" id="PTHR13734:SF5">
    <property type="entry name" value="CCA TRNA NUCLEOTIDYLTRANSFERASE, MITOCHONDRIAL"/>
    <property type="match status" value="1"/>
</dbReference>
<dbReference type="InterPro" id="IPR032828">
    <property type="entry name" value="PolyA_RNA-bd"/>
</dbReference>
<dbReference type="Pfam" id="PF01743">
    <property type="entry name" value="PolyA_pol"/>
    <property type="match status" value="1"/>
</dbReference>
<dbReference type="AlphaFoldDB" id="J9D9D1"/>
<evidence type="ECO:0000256" key="3">
    <source>
        <dbReference type="ARBA" id="ARBA00022741"/>
    </source>
</evidence>
<evidence type="ECO:0000259" key="7">
    <source>
        <dbReference type="Pfam" id="PF12627"/>
    </source>
</evidence>
<keyword evidence="9" id="KW-1185">Reference proteome</keyword>
<dbReference type="FunCoup" id="J9D9D1">
    <property type="interactions" value="205"/>
</dbReference>
<evidence type="ECO:0000256" key="2">
    <source>
        <dbReference type="ARBA" id="ARBA00022679"/>
    </source>
</evidence>
<gene>
    <name evidence="8" type="ORF">EDEG_01611</name>
</gene>
<reference evidence="8 9" key="1">
    <citation type="submission" date="2011-08" db="EMBL/GenBank/DDBJ databases">
        <authorList>
            <person name="Liu Z.J."/>
            <person name="Shi F.L."/>
            <person name="Lu J.Q."/>
            <person name="Li M."/>
            <person name="Wang Z.L."/>
        </authorList>
    </citation>
    <scope>NUCLEOTIDE SEQUENCE [LARGE SCALE GENOMIC DNA]</scope>
    <source>
        <strain evidence="8 9">USNM 41457</strain>
    </source>
</reference>
<dbReference type="InterPro" id="IPR043519">
    <property type="entry name" value="NT_sf"/>
</dbReference>
<feature type="domain" description="Poly A polymerase head" evidence="6">
    <location>
        <begin position="37"/>
        <end position="171"/>
    </location>
</feature>
<dbReference type="CDD" id="cd05398">
    <property type="entry name" value="NT_ClassII-CCAase"/>
    <property type="match status" value="1"/>
</dbReference>
<dbReference type="STRING" id="1003232.J9D9D1"/>
<dbReference type="VEuPathDB" id="MicrosporidiaDB:EDEG_01611"/>
<dbReference type="Pfam" id="PF12627">
    <property type="entry name" value="PolyA_pol_RNAbd"/>
    <property type="match status" value="1"/>
</dbReference>
<dbReference type="PANTHER" id="PTHR13734">
    <property type="entry name" value="TRNA-NUCLEOTIDYLTRANSFERASE"/>
    <property type="match status" value="1"/>
</dbReference>
<dbReference type="Gene3D" id="3.30.460.10">
    <property type="entry name" value="Beta Polymerase, domain 2"/>
    <property type="match status" value="1"/>
</dbReference>
<comment type="caution">
    <text evidence="8">The sequence shown here is derived from an EMBL/GenBank/DDBJ whole genome shotgun (WGS) entry which is preliminary data.</text>
</comment>
<sequence length="458" mass="54200">MEKYKLNKKIVLNEKEKLLFDDIKSLITSKNLGITPRVAGGWVRDKLLNLDNYDIDITLDTVSGYEFAILFKENSHEKTSSIGLIKMNPEKSKHLETATMFVNGMSIDFLQLRTEKYLDSSRIPTVVVGNPTEDSFRRDITINTLFYNIMTDEIEDFTKMGLNDLKLGIIRTPLDPLKTFIDDPLRILRVFRFSCAYGFEITKEIFAALENKEIKHCLKDKVSNERIGIEIKKIISTKNACKVFRHFIVYDLFESVFKYKKPENYTPEQFDLYTENFHKIDEKEIDLEIFRIYSILICFCGMLDSTERKKTYLNYTITKIHLKFDNVFTRRIDKIEKNIEYLMERNIYDEKLEILRIVRFLGDEWINSIYIYILMCKTYKEASRARELEKLINLIKEYGFQYAHQTKPIINGNILKVLNIKNTMFSKIIEESVEIQILNNLTNPEEVLDEIKKRYTRF</sequence>
<dbReference type="Gene3D" id="1.10.3090.10">
    <property type="entry name" value="cca-adding enzyme, domain 2"/>
    <property type="match status" value="1"/>
</dbReference>
<evidence type="ECO:0000313" key="8">
    <source>
        <dbReference type="EMBL" id="EJW04089.1"/>
    </source>
</evidence>
<keyword evidence="3" id="KW-0547">Nucleotide-binding</keyword>
<organism evidence="8 9">
    <name type="scientific">Edhazardia aedis (strain USNM 41457)</name>
    <name type="common">Microsporidian parasite</name>
    <dbReference type="NCBI Taxonomy" id="1003232"/>
    <lineage>
        <taxon>Eukaryota</taxon>
        <taxon>Fungi</taxon>
        <taxon>Fungi incertae sedis</taxon>
        <taxon>Microsporidia</taxon>
        <taxon>Edhazardia</taxon>
    </lineage>
</organism>
<dbReference type="InterPro" id="IPR002646">
    <property type="entry name" value="PolA_pol_head_dom"/>
</dbReference>
<dbReference type="EMBL" id="AFBI03000024">
    <property type="protein sequence ID" value="EJW04089.1"/>
    <property type="molecule type" value="Genomic_DNA"/>
</dbReference>
<evidence type="ECO:0000256" key="1">
    <source>
        <dbReference type="ARBA" id="ARBA00007265"/>
    </source>
</evidence>
<accession>J9D9D1</accession>
<dbReference type="SUPFAM" id="SSF81891">
    <property type="entry name" value="Poly A polymerase C-terminal region-like"/>
    <property type="match status" value="1"/>
</dbReference>
<dbReference type="HOGENOM" id="CLU_019592_0_1_1"/>
<evidence type="ECO:0000313" key="9">
    <source>
        <dbReference type="Proteomes" id="UP000003163"/>
    </source>
</evidence>
<dbReference type="InParanoid" id="J9D9D1"/>
<evidence type="ECO:0000256" key="5">
    <source>
        <dbReference type="RuleBase" id="RU003953"/>
    </source>
</evidence>
<reference evidence="9" key="2">
    <citation type="submission" date="2015-07" db="EMBL/GenBank/DDBJ databases">
        <title>Contrasting host-pathogen interactions and genome evolution in two generalist and specialist microsporidian pathogens of mosquitoes.</title>
        <authorList>
            <consortium name="The Broad Institute Genomics Platform"/>
            <consortium name="The Broad Institute Genome Sequencing Center for Infectious Disease"/>
            <person name="Cuomo C.A."/>
            <person name="Sanscrainte N.D."/>
            <person name="Goldberg J.M."/>
            <person name="Heiman D."/>
            <person name="Young S."/>
            <person name="Zeng Q."/>
            <person name="Becnel J.J."/>
            <person name="Birren B.W."/>
        </authorList>
    </citation>
    <scope>NUCLEOTIDE SEQUENCE [LARGE SCALE GENOMIC DNA]</scope>
    <source>
        <strain evidence="9">USNM 41457</strain>
    </source>
</reference>
<evidence type="ECO:0008006" key="10">
    <source>
        <dbReference type="Google" id="ProtNLM"/>
    </source>
</evidence>
<dbReference type="OMA" id="EYLMERN"/>
<dbReference type="Proteomes" id="UP000003163">
    <property type="component" value="Unassembled WGS sequence"/>
</dbReference>